<keyword evidence="2" id="KW-0472">Membrane</keyword>
<name>A0AAE8MQ94_9PEZI</name>
<evidence type="ECO:0000313" key="3">
    <source>
        <dbReference type="EMBL" id="SPN96614.1"/>
    </source>
</evidence>
<dbReference type="EMBL" id="ONZQ02000001">
    <property type="protein sequence ID" value="SPN96614.1"/>
    <property type="molecule type" value="Genomic_DNA"/>
</dbReference>
<gene>
    <name evidence="3" type="ORF">DNG_00135</name>
</gene>
<dbReference type="Proteomes" id="UP001187682">
    <property type="component" value="Unassembled WGS sequence"/>
</dbReference>
<evidence type="ECO:0000256" key="1">
    <source>
        <dbReference type="SAM" id="MobiDB-lite"/>
    </source>
</evidence>
<feature type="compositionally biased region" description="Low complexity" evidence="1">
    <location>
        <begin position="118"/>
        <end position="132"/>
    </location>
</feature>
<feature type="compositionally biased region" description="Polar residues" evidence="1">
    <location>
        <begin position="214"/>
        <end position="229"/>
    </location>
</feature>
<proteinExistence type="predicted"/>
<evidence type="ECO:0000313" key="4">
    <source>
        <dbReference type="Proteomes" id="UP001187682"/>
    </source>
</evidence>
<accession>A0AAE8MQ94</accession>
<evidence type="ECO:0000256" key="2">
    <source>
        <dbReference type="SAM" id="Phobius"/>
    </source>
</evidence>
<feature type="region of interest" description="Disordered" evidence="1">
    <location>
        <begin position="194"/>
        <end position="242"/>
    </location>
</feature>
<sequence length="242" mass="25647">MAGKKRIAHSTRRTCSETLTLITATTIVPFSALPSCAADCGPLFDANGACVPPVLPESDEATYEACFCNQGSVAGFKTGTAGVCDSVCTGTDALKSLVEIQNWFADMCNVAKVTDTSGESGASDSSDSTSGNSGSGSGSSTRKVVEGQSWVQMHWRWLVAIIVIILLIIIIWVGAFYWRRRHLRNKELRLRGMGQNPDAHSSWGPGAAPPEASQIASGVFTSPGSNSSDEPAKSRWFRPGKA</sequence>
<dbReference type="AlphaFoldDB" id="A0AAE8MQ94"/>
<feature type="transmembrane region" description="Helical" evidence="2">
    <location>
        <begin position="155"/>
        <end position="178"/>
    </location>
</feature>
<evidence type="ECO:0008006" key="5">
    <source>
        <dbReference type="Google" id="ProtNLM"/>
    </source>
</evidence>
<organism evidence="3 4">
    <name type="scientific">Cephalotrichum gorgonifer</name>
    <dbReference type="NCBI Taxonomy" id="2041049"/>
    <lineage>
        <taxon>Eukaryota</taxon>
        <taxon>Fungi</taxon>
        <taxon>Dikarya</taxon>
        <taxon>Ascomycota</taxon>
        <taxon>Pezizomycotina</taxon>
        <taxon>Sordariomycetes</taxon>
        <taxon>Hypocreomycetidae</taxon>
        <taxon>Microascales</taxon>
        <taxon>Microascaceae</taxon>
        <taxon>Cephalotrichum</taxon>
    </lineage>
</organism>
<comment type="caution">
    <text evidence="3">The sequence shown here is derived from an EMBL/GenBank/DDBJ whole genome shotgun (WGS) entry which is preliminary data.</text>
</comment>
<keyword evidence="2" id="KW-1133">Transmembrane helix</keyword>
<keyword evidence="2" id="KW-0812">Transmembrane</keyword>
<reference evidence="3" key="1">
    <citation type="submission" date="2018-03" db="EMBL/GenBank/DDBJ databases">
        <authorList>
            <person name="Guldener U."/>
        </authorList>
    </citation>
    <scope>NUCLEOTIDE SEQUENCE</scope>
</reference>
<keyword evidence="4" id="KW-1185">Reference proteome</keyword>
<feature type="region of interest" description="Disordered" evidence="1">
    <location>
        <begin position="118"/>
        <end position="142"/>
    </location>
</feature>
<protein>
    <recommendedName>
        <fullName evidence="5">Integral membrane protein</fullName>
    </recommendedName>
</protein>